<name>A0A084W7W3_ANOSI</name>
<evidence type="ECO:0000313" key="5">
    <source>
        <dbReference type="EMBL" id="KFB46307.1"/>
    </source>
</evidence>
<evidence type="ECO:0000313" key="6">
    <source>
        <dbReference type="EnsemblMetazoa" id="ASIC014295-PA"/>
    </source>
</evidence>
<dbReference type="GO" id="GO:0006508">
    <property type="term" value="P:proteolysis"/>
    <property type="evidence" value="ECO:0007669"/>
    <property type="project" value="InterPro"/>
</dbReference>
<dbReference type="InterPro" id="IPR001506">
    <property type="entry name" value="Peptidase_M12A"/>
</dbReference>
<comment type="caution">
    <text evidence="2">Lacks conserved residue(s) required for the propagation of feature annotation.</text>
</comment>
<dbReference type="GO" id="GO:0004222">
    <property type="term" value="F:metalloendopeptidase activity"/>
    <property type="evidence" value="ECO:0007669"/>
    <property type="project" value="InterPro"/>
</dbReference>
<feature type="region of interest" description="Disordered" evidence="3">
    <location>
        <begin position="18"/>
        <end position="59"/>
    </location>
</feature>
<dbReference type="EnsemblMetazoa" id="ASIC014295-RA">
    <property type="protein sequence ID" value="ASIC014295-PA"/>
    <property type="gene ID" value="ASIC014295"/>
</dbReference>
<feature type="compositionally biased region" description="Low complexity" evidence="3">
    <location>
        <begin position="24"/>
        <end position="36"/>
    </location>
</feature>
<accession>A0A084W7W3</accession>
<keyword evidence="7" id="KW-1185">Reference proteome</keyword>
<protein>
    <submittedName>
        <fullName evidence="5">AGAP004620-PC-like protein</fullName>
    </submittedName>
</protein>
<dbReference type="AlphaFoldDB" id="A0A084W7W3"/>
<evidence type="ECO:0000256" key="3">
    <source>
        <dbReference type="SAM" id="MobiDB-lite"/>
    </source>
</evidence>
<evidence type="ECO:0000259" key="4">
    <source>
        <dbReference type="PROSITE" id="PS51864"/>
    </source>
</evidence>
<sequence>MGQRSGFSSSDLAKLNSMYGCKGTSGVSPSTGSTTGNATPQRPVRPSRPAGNNRPGNGAQVASAIVSFIGSIFGEEDSNTTSNSIEGARR</sequence>
<reference evidence="6" key="2">
    <citation type="submission" date="2020-05" db="UniProtKB">
        <authorList>
            <consortium name="EnsemblMetazoa"/>
        </authorList>
    </citation>
    <scope>IDENTIFICATION</scope>
</reference>
<evidence type="ECO:0000256" key="1">
    <source>
        <dbReference type="ARBA" id="ARBA00001947"/>
    </source>
</evidence>
<evidence type="ECO:0000313" key="7">
    <source>
        <dbReference type="Proteomes" id="UP000030765"/>
    </source>
</evidence>
<dbReference type="VEuPathDB" id="VectorBase:ASIC014295"/>
<gene>
    <name evidence="5" type="ORF">ZHAS_00014295</name>
</gene>
<dbReference type="EMBL" id="ATLV01021318">
    <property type="status" value="NOT_ANNOTATED_CDS"/>
    <property type="molecule type" value="Genomic_DNA"/>
</dbReference>
<dbReference type="Proteomes" id="UP000030765">
    <property type="component" value="Unassembled WGS sequence"/>
</dbReference>
<dbReference type="EMBL" id="KE525316">
    <property type="protein sequence ID" value="KFB46307.1"/>
    <property type="molecule type" value="Genomic_DNA"/>
</dbReference>
<comment type="cofactor">
    <cofactor evidence="1">
        <name>Zn(2+)</name>
        <dbReference type="ChEBI" id="CHEBI:29105"/>
    </cofactor>
</comment>
<dbReference type="PROSITE" id="PS51864">
    <property type="entry name" value="ASTACIN"/>
    <property type="match status" value="1"/>
</dbReference>
<proteinExistence type="predicted"/>
<reference evidence="5 7" key="1">
    <citation type="journal article" date="2014" name="BMC Genomics">
        <title>Genome sequence of Anopheles sinensis provides insight into genetics basis of mosquito competence for malaria parasites.</title>
        <authorList>
            <person name="Zhou D."/>
            <person name="Zhang D."/>
            <person name="Ding G."/>
            <person name="Shi L."/>
            <person name="Hou Q."/>
            <person name="Ye Y."/>
            <person name="Xu Y."/>
            <person name="Zhou H."/>
            <person name="Xiong C."/>
            <person name="Li S."/>
            <person name="Yu J."/>
            <person name="Hong S."/>
            <person name="Yu X."/>
            <person name="Zou P."/>
            <person name="Chen C."/>
            <person name="Chang X."/>
            <person name="Wang W."/>
            <person name="Lv Y."/>
            <person name="Sun Y."/>
            <person name="Ma L."/>
            <person name="Shen B."/>
            <person name="Zhu C."/>
        </authorList>
    </citation>
    <scope>NUCLEOTIDE SEQUENCE [LARGE SCALE GENOMIC DNA]</scope>
</reference>
<organism evidence="6 7">
    <name type="scientific">Anopheles sinensis</name>
    <name type="common">Mosquito</name>
    <dbReference type="NCBI Taxonomy" id="74873"/>
    <lineage>
        <taxon>Eukaryota</taxon>
        <taxon>Metazoa</taxon>
        <taxon>Ecdysozoa</taxon>
        <taxon>Arthropoda</taxon>
        <taxon>Hexapoda</taxon>
        <taxon>Insecta</taxon>
        <taxon>Pterygota</taxon>
        <taxon>Neoptera</taxon>
        <taxon>Endopterygota</taxon>
        <taxon>Diptera</taxon>
        <taxon>Nematocera</taxon>
        <taxon>Culicoidea</taxon>
        <taxon>Culicidae</taxon>
        <taxon>Anophelinae</taxon>
        <taxon>Anopheles</taxon>
    </lineage>
</organism>
<feature type="domain" description="Peptidase M12A" evidence="4">
    <location>
        <begin position="1"/>
        <end position="22"/>
    </location>
</feature>
<evidence type="ECO:0000256" key="2">
    <source>
        <dbReference type="PROSITE-ProRule" id="PRU01211"/>
    </source>
</evidence>
<dbReference type="VEuPathDB" id="VectorBase:ASIS011545"/>